<evidence type="ECO:0000313" key="4">
    <source>
        <dbReference type="EMBL" id="MBB5057639.1"/>
    </source>
</evidence>
<dbReference type="SUPFAM" id="SSF53474">
    <property type="entry name" value="alpha/beta-Hydrolases"/>
    <property type="match status" value="1"/>
</dbReference>
<dbReference type="RefSeq" id="WP_184216676.1">
    <property type="nucleotide sequence ID" value="NZ_JACHIP010000003.1"/>
</dbReference>
<keyword evidence="2" id="KW-1133">Transmembrane helix</keyword>
<dbReference type="Pfam" id="PF12146">
    <property type="entry name" value="Hydrolase_4"/>
    <property type="match status" value="1"/>
</dbReference>
<sequence>MAPVTPRSGKQTRQQASRNPRHHATAPNASPEAVDPIWLLKAFCVVLLAALLCGYLTFCLLFYQGQWQLVLHPDRSKPVPTTIGGAAFETVHFGVNESGTPQLTGWWIPSGSNGLYVSETLLYLPGGDGSLAHDEPRLAALHSLGINIFAFDYRGYGQSAAEHPSERRMNEDAASAWQYLTVSRQTPGAKVIPFGEGVGAAIAAQLAATQTQISGVILDSPRTDLLKIVHDDPRTRLLPARALFHETFDIAAAVANLKTAKLFLLSESAQSLDMERSAAEPKMIVALPASPADGPAYLEQISRFLDQLHPNQSTRPGSGPPLQQK</sequence>
<dbReference type="PANTHER" id="PTHR12277">
    <property type="entry name" value="ALPHA/BETA HYDROLASE DOMAIN-CONTAINING PROTEIN"/>
    <property type="match status" value="1"/>
</dbReference>
<keyword evidence="5" id="KW-1185">Reference proteome</keyword>
<evidence type="ECO:0000256" key="2">
    <source>
        <dbReference type="SAM" id="Phobius"/>
    </source>
</evidence>
<organism evidence="4 5">
    <name type="scientific">Granulicella aggregans</name>
    <dbReference type="NCBI Taxonomy" id="474949"/>
    <lineage>
        <taxon>Bacteria</taxon>
        <taxon>Pseudomonadati</taxon>
        <taxon>Acidobacteriota</taxon>
        <taxon>Terriglobia</taxon>
        <taxon>Terriglobales</taxon>
        <taxon>Acidobacteriaceae</taxon>
        <taxon>Granulicella</taxon>
    </lineage>
</organism>
<feature type="region of interest" description="Disordered" evidence="1">
    <location>
        <begin position="1"/>
        <end position="29"/>
    </location>
</feature>
<feature type="transmembrane region" description="Helical" evidence="2">
    <location>
        <begin position="37"/>
        <end position="63"/>
    </location>
</feature>
<reference evidence="4 5" key="1">
    <citation type="submission" date="2020-08" db="EMBL/GenBank/DDBJ databases">
        <title>Genomic Encyclopedia of Type Strains, Phase IV (KMG-V): Genome sequencing to study the core and pangenomes of soil and plant-associated prokaryotes.</title>
        <authorList>
            <person name="Whitman W."/>
        </authorList>
    </citation>
    <scope>NUCLEOTIDE SEQUENCE [LARGE SCALE GENOMIC DNA]</scope>
    <source>
        <strain evidence="4 5">M8UP14</strain>
    </source>
</reference>
<keyword evidence="2" id="KW-0472">Membrane</keyword>
<gene>
    <name evidence="4" type="ORF">HDF16_002345</name>
</gene>
<dbReference type="InterPro" id="IPR022742">
    <property type="entry name" value="Hydrolase_4"/>
</dbReference>
<feature type="compositionally biased region" description="Polar residues" evidence="1">
    <location>
        <begin position="8"/>
        <end position="18"/>
    </location>
</feature>
<evidence type="ECO:0000256" key="1">
    <source>
        <dbReference type="SAM" id="MobiDB-lite"/>
    </source>
</evidence>
<dbReference type="PANTHER" id="PTHR12277:SF81">
    <property type="entry name" value="PROTEIN ABHD13"/>
    <property type="match status" value="1"/>
</dbReference>
<protein>
    <recommendedName>
        <fullName evidence="3">Serine aminopeptidase S33 domain-containing protein</fullName>
    </recommendedName>
</protein>
<dbReference type="Proteomes" id="UP000540989">
    <property type="component" value="Unassembled WGS sequence"/>
</dbReference>
<proteinExistence type="predicted"/>
<name>A0A7W7ZCY0_9BACT</name>
<dbReference type="Gene3D" id="3.40.50.1820">
    <property type="entry name" value="alpha/beta hydrolase"/>
    <property type="match status" value="1"/>
</dbReference>
<evidence type="ECO:0000259" key="3">
    <source>
        <dbReference type="Pfam" id="PF12146"/>
    </source>
</evidence>
<accession>A0A7W7ZCY0</accession>
<comment type="caution">
    <text evidence="4">The sequence shown here is derived from an EMBL/GenBank/DDBJ whole genome shotgun (WGS) entry which is preliminary data.</text>
</comment>
<feature type="domain" description="Serine aminopeptidase S33" evidence="3">
    <location>
        <begin position="139"/>
        <end position="226"/>
    </location>
</feature>
<dbReference type="AlphaFoldDB" id="A0A7W7ZCY0"/>
<dbReference type="InterPro" id="IPR029058">
    <property type="entry name" value="AB_hydrolase_fold"/>
</dbReference>
<dbReference type="EMBL" id="JACHIP010000003">
    <property type="protein sequence ID" value="MBB5057639.1"/>
    <property type="molecule type" value="Genomic_DNA"/>
</dbReference>
<keyword evidence="2" id="KW-0812">Transmembrane</keyword>
<evidence type="ECO:0000313" key="5">
    <source>
        <dbReference type="Proteomes" id="UP000540989"/>
    </source>
</evidence>